<dbReference type="InterPro" id="IPR001005">
    <property type="entry name" value="SANT/Myb"/>
</dbReference>
<evidence type="ECO:0000256" key="1">
    <source>
        <dbReference type="ARBA" id="ARBA00023015"/>
    </source>
</evidence>
<evidence type="ECO:0000256" key="2">
    <source>
        <dbReference type="ARBA" id="ARBA00023125"/>
    </source>
</evidence>
<organism evidence="8 9">
    <name type="scientific">Tritrichomonas musculus</name>
    <dbReference type="NCBI Taxonomy" id="1915356"/>
    <lineage>
        <taxon>Eukaryota</taxon>
        <taxon>Metamonada</taxon>
        <taxon>Parabasalia</taxon>
        <taxon>Tritrichomonadida</taxon>
        <taxon>Tritrichomonadidae</taxon>
        <taxon>Tritrichomonas</taxon>
    </lineage>
</organism>
<dbReference type="InterPro" id="IPR051575">
    <property type="entry name" value="Myb-like_DNA-bd"/>
</dbReference>
<keyword evidence="2" id="KW-0238">DNA-binding</keyword>
<dbReference type="Pfam" id="PF13921">
    <property type="entry name" value="Myb_DNA-bind_6"/>
    <property type="match status" value="1"/>
</dbReference>
<evidence type="ECO:0000259" key="6">
    <source>
        <dbReference type="PROSITE" id="PS50090"/>
    </source>
</evidence>
<dbReference type="PROSITE" id="PS51294">
    <property type="entry name" value="HTH_MYB"/>
    <property type="match status" value="2"/>
</dbReference>
<evidence type="ECO:0000313" key="8">
    <source>
        <dbReference type="EMBL" id="KAK8840535.1"/>
    </source>
</evidence>
<keyword evidence="9" id="KW-1185">Reference proteome</keyword>
<dbReference type="InterPro" id="IPR017930">
    <property type="entry name" value="Myb_dom"/>
</dbReference>
<comment type="caution">
    <text evidence="8">The sequence shown here is derived from an EMBL/GenBank/DDBJ whole genome shotgun (WGS) entry which is preliminary data.</text>
</comment>
<dbReference type="CDD" id="cd00167">
    <property type="entry name" value="SANT"/>
    <property type="match status" value="2"/>
</dbReference>
<dbReference type="PROSITE" id="PS50090">
    <property type="entry name" value="MYB_LIKE"/>
    <property type="match status" value="2"/>
</dbReference>
<evidence type="ECO:0000256" key="5">
    <source>
        <dbReference type="SAM" id="MobiDB-lite"/>
    </source>
</evidence>
<evidence type="ECO:0000313" key="9">
    <source>
        <dbReference type="Proteomes" id="UP001470230"/>
    </source>
</evidence>
<evidence type="ECO:0000259" key="7">
    <source>
        <dbReference type="PROSITE" id="PS51294"/>
    </source>
</evidence>
<dbReference type="SMART" id="SM00717">
    <property type="entry name" value="SANT"/>
    <property type="match status" value="2"/>
</dbReference>
<reference evidence="8 9" key="1">
    <citation type="submission" date="2024-04" db="EMBL/GenBank/DDBJ databases">
        <title>Tritrichomonas musculus Genome.</title>
        <authorList>
            <person name="Alves-Ferreira E."/>
            <person name="Grigg M."/>
            <person name="Lorenzi H."/>
            <person name="Galac M."/>
        </authorList>
    </citation>
    <scope>NUCLEOTIDE SEQUENCE [LARGE SCALE GENOMIC DNA]</scope>
    <source>
        <strain evidence="8 9">EAF2021</strain>
    </source>
</reference>
<keyword evidence="3" id="KW-0804">Transcription</keyword>
<dbReference type="InterPro" id="IPR009057">
    <property type="entry name" value="Homeodomain-like_sf"/>
</dbReference>
<evidence type="ECO:0000256" key="3">
    <source>
        <dbReference type="ARBA" id="ARBA00023163"/>
    </source>
</evidence>
<feature type="domain" description="Myb-like" evidence="6">
    <location>
        <begin position="5"/>
        <end position="52"/>
    </location>
</feature>
<accession>A0ABR2H2T5</accession>
<sequence length="210" mass="24664">MDISKRRMFSPDEDEILKKFVKENGTRNWEKASLILRGRTPRQCRDRYRNYLREGLNSHPWSDDEDIIIIKMVNEIGPKWVTISKMLIERNGIDVKNRWNELSINLKIPFKSGHMPHSEKELINNFSSESFSNPVNVNNNSEDQDIKSKEDEKKEEGNQYSCKKNSTINNNSFDIAISEEEFYNTLSIMDCILPIEEYNLLGSSKTQYLF</sequence>
<feature type="compositionally biased region" description="Basic and acidic residues" evidence="5">
    <location>
        <begin position="144"/>
        <end position="157"/>
    </location>
</feature>
<dbReference type="PANTHER" id="PTHR46621">
    <property type="entry name" value="SNRNA-ACTIVATING PROTEIN COMPLEX SUBUNIT 4"/>
    <property type="match status" value="1"/>
</dbReference>
<dbReference type="PANTHER" id="PTHR46621:SF1">
    <property type="entry name" value="SNRNA-ACTIVATING PROTEIN COMPLEX SUBUNIT 4"/>
    <property type="match status" value="1"/>
</dbReference>
<feature type="domain" description="HTH myb-type" evidence="7">
    <location>
        <begin position="60"/>
        <end position="107"/>
    </location>
</feature>
<dbReference type="Gene3D" id="1.10.10.60">
    <property type="entry name" value="Homeodomain-like"/>
    <property type="match status" value="2"/>
</dbReference>
<dbReference type="SUPFAM" id="SSF46689">
    <property type="entry name" value="Homeodomain-like"/>
    <property type="match status" value="1"/>
</dbReference>
<evidence type="ECO:0008006" key="10">
    <source>
        <dbReference type="Google" id="ProtNLM"/>
    </source>
</evidence>
<feature type="region of interest" description="Disordered" evidence="5">
    <location>
        <begin position="133"/>
        <end position="161"/>
    </location>
</feature>
<name>A0ABR2H2T5_9EUKA</name>
<gene>
    <name evidence="8" type="ORF">M9Y10_030743</name>
</gene>
<proteinExistence type="predicted"/>
<dbReference type="EMBL" id="JAPFFF010000045">
    <property type="protein sequence ID" value="KAK8840535.1"/>
    <property type="molecule type" value="Genomic_DNA"/>
</dbReference>
<feature type="domain" description="HTH myb-type" evidence="7">
    <location>
        <begin position="1"/>
        <end position="56"/>
    </location>
</feature>
<dbReference type="Proteomes" id="UP001470230">
    <property type="component" value="Unassembled WGS sequence"/>
</dbReference>
<keyword evidence="4" id="KW-0539">Nucleus</keyword>
<feature type="domain" description="Myb-like" evidence="6">
    <location>
        <begin position="53"/>
        <end position="103"/>
    </location>
</feature>
<protein>
    <recommendedName>
        <fullName evidence="10">Myb-like DNA-binding domain containing protein</fullName>
    </recommendedName>
</protein>
<keyword evidence="1" id="KW-0805">Transcription regulation</keyword>
<evidence type="ECO:0000256" key="4">
    <source>
        <dbReference type="ARBA" id="ARBA00023242"/>
    </source>
</evidence>